<sequence>MTKKKVILLAAAALFAVSGLTALPSGNITGGVGCIVVAAVCAYFGLKKKRAGKENGNRTPAPAAVSGGRILDTIRTKVVGVTFNNEDGENRQDILSRMSGSEDITVEKYTYNGEPAAYVKWGDKVIGNLSAELAGDLARKYPKARYTAEILEISGGGVQTFGCNIELDVIEDTTPSVSQHTGETTVYVDRSNKKYHSKPNCSGMKNPKSIPLSQAKKKYTACKKCCK</sequence>
<evidence type="ECO:0000256" key="1">
    <source>
        <dbReference type="SAM" id="Phobius"/>
    </source>
</evidence>
<keyword evidence="1" id="KW-1133">Transmembrane helix</keyword>
<evidence type="ECO:0000256" key="2">
    <source>
        <dbReference type="SAM" id="SignalP"/>
    </source>
</evidence>
<accession>A0ABQ0BQW4</accession>
<keyword evidence="1" id="KW-0472">Membrane</keyword>
<evidence type="ECO:0000313" key="3">
    <source>
        <dbReference type="EMBL" id="GAA6498917.1"/>
    </source>
</evidence>
<reference evidence="3 4" key="1">
    <citation type="submission" date="2024-04" db="EMBL/GenBank/DDBJ databases">
        <title>Defined microbial consortia suppress multidrug-resistant proinflammatory Enterobacteriaceae via ecological control.</title>
        <authorList>
            <person name="Furuichi M."/>
            <person name="Kawaguchi T."/>
            <person name="Pust M."/>
            <person name="Yasuma K."/>
            <person name="Plichta D."/>
            <person name="Hasegawa N."/>
            <person name="Ohya T."/>
            <person name="Bhattarai S."/>
            <person name="Sasajima S."/>
            <person name="Aoto Y."/>
            <person name="Tuganbaev T."/>
            <person name="Yaginuma M."/>
            <person name="Ueda M."/>
            <person name="Okahashi N."/>
            <person name="Amafuji K."/>
            <person name="Kiridooshi Y."/>
            <person name="Sugita K."/>
            <person name="Strazar M."/>
            <person name="Skelly A."/>
            <person name="Suda W."/>
            <person name="Hattori M."/>
            <person name="Nakamoto N."/>
            <person name="Caballero S."/>
            <person name="Norman J."/>
            <person name="Olle B."/>
            <person name="Tanoue T."/>
            <person name="Arita M."/>
            <person name="Bucci V."/>
            <person name="Atarashi K."/>
            <person name="Xavier R."/>
            <person name="Honda K."/>
        </authorList>
    </citation>
    <scope>NUCLEOTIDE SEQUENCE [LARGE SCALE GENOMIC DNA]</scope>
    <source>
        <strain evidence="4">k34-0107-D12</strain>
    </source>
</reference>
<keyword evidence="2" id="KW-0732">Signal</keyword>
<proteinExistence type="predicted"/>
<evidence type="ECO:0000313" key="4">
    <source>
        <dbReference type="Proteomes" id="UP001600941"/>
    </source>
</evidence>
<keyword evidence="4" id="KW-1185">Reference proteome</keyword>
<dbReference type="RefSeq" id="WP_243116251.1">
    <property type="nucleotide sequence ID" value="NZ_BAABZQ010000001.1"/>
</dbReference>
<dbReference type="PROSITE" id="PS51257">
    <property type="entry name" value="PROKAR_LIPOPROTEIN"/>
    <property type="match status" value="1"/>
</dbReference>
<comment type="caution">
    <text evidence="3">The sequence shown here is derived from an EMBL/GenBank/DDBJ whole genome shotgun (WGS) entry which is preliminary data.</text>
</comment>
<protein>
    <submittedName>
        <fullName evidence="3">Uncharacterized protein</fullName>
    </submittedName>
</protein>
<dbReference type="Proteomes" id="UP001600941">
    <property type="component" value="Unassembled WGS sequence"/>
</dbReference>
<organism evidence="3 4">
    <name type="scientific">Blautia parvula</name>
    <dbReference type="NCBI Taxonomy" id="2877527"/>
    <lineage>
        <taxon>Bacteria</taxon>
        <taxon>Bacillati</taxon>
        <taxon>Bacillota</taxon>
        <taxon>Clostridia</taxon>
        <taxon>Lachnospirales</taxon>
        <taxon>Lachnospiraceae</taxon>
        <taxon>Blautia</taxon>
    </lineage>
</organism>
<feature type="chain" id="PRO_5046891001" evidence="2">
    <location>
        <begin position="23"/>
        <end position="227"/>
    </location>
</feature>
<feature type="transmembrane region" description="Helical" evidence="1">
    <location>
        <begin position="28"/>
        <end position="46"/>
    </location>
</feature>
<feature type="signal peptide" evidence="2">
    <location>
        <begin position="1"/>
        <end position="22"/>
    </location>
</feature>
<keyword evidence="1" id="KW-0812">Transmembrane</keyword>
<name>A0ABQ0BQW4_9FIRM</name>
<gene>
    <name evidence="3" type="ORF">K340107D12_17330</name>
</gene>
<dbReference type="EMBL" id="BAABZQ010000001">
    <property type="protein sequence ID" value="GAA6498917.1"/>
    <property type="molecule type" value="Genomic_DNA"/>
</dbReference>